<dbReference type="EMBL" id="BARW01012930">
    <property type="protein sequence ID" value="GAI74455.1"/>
    <property type="molecule type" value="Genomic_DNA"/>
</dbReference>
<sequence>AGNGMATILGQRTGLVKMITDVKYGQILGVHIIGPRATDLVPEAALAMKLDATPEEIKSTMHGHPTLSEAFWETALDVSGETIHYMTQNK</sequence>
<dbReference type="SUPFAM" id="SSF55424">
    <property type="entry name" value="FAD/NAD-linked reductases, dimerisation (C-terminal) domain"/>
    <property type="match status" value="1"/>
</dbReference>
<gene>
    <name evidence="3" type="ORF">S12H4_24046</name>
</gene>
<comment type="caution">
    <text evidence="3">The sequence shown here is derived from an EMBL/GenBank/DDBJ whole genome shotgun (WGS) entry which is preliminary data.</text>
</comment>
<evidence type="ECO:0000313" key="3">
    <source>
        <dbReference type="EMBL" id="GAI74455.1"/>
    </source>
</evidence>
<evidence type="ECO:0000259" key="2">
    <source>
        <dbReference type="Pfam" id="PF02852"/>
    </source>
</evidence>
<dbReference type="GO" id="GO:0004148">
    <property type="term" value="F:dihydrolipoyl dehydrogenase (NADH) activity"/>
    <property type="evidence" value="ECO:0007669"/>
    <property type="project" value="TreeGrafter"/>
</dbReference>
<dbReference type="InterPro" id="IPR016156">
    <property type="entry name" value="FAD/NAD-linked_Rdtase_dimer_sf"/>
</dbReference>
<dbReference type="PRINTS" id="PR00411">
    <property type="entry name" value="PNDRDTASEI"/>
</dbReference>
<dbReference type="GO" id="GO:0050660">
    <property type="term" value="F:flavin adenine dinucleotide binding"/>
    <property type="evidence" value="ECO:0007669"/>
    <property type="project" value="TreeGrafter"/>
</dbReference>
<dbReference type="Pfam" id="PF02852">
    <property type="entry name" value="Pyr_redox_dim"/>
    <property type="match status" value="1"/>
</dbReference>
<dbReference type="InterPro" id="IPR004099">
    <property type="entry name" value="Pyr_nucl-diS_OxRdtase_dimer"/>
</dbReference>
<name>X1SGD6_9ZZZZ</name>
<proteinExistence type="predicted"/>
<dbReference type="Gene3D" id="3.30.390.30">
    <property type="match status" value="1"/>
</dbReference>
<feature type="non-terminal residue" evidence="3">
    <location>
        <position position="1"/>
    </location>
</feature>
<dbReference type="InterPro" id="IPR050151">
    <property type="entry name" value="Class-I_Pyr_Nuc-Dis_Oxidored"/>
</dbReference>
<keyword evidence="1" id="KW-0520">NAD</keyword>
<evidence type="ECO:0000256" key="1">
    <source>
        <dbReference type="ARBA" id="ARBA00023027"/>
    </source>
</evidence>
<dbReference type="GO" id="GO:0006103">
    <property type="term" value="P:2-oxoglutarate metabolic process"/>
    <property type="evidence" value="ECO:0007669"/>
    <property type="project" value="TreeGrafter"/>
</dbReference>
<dbReference type="PANTHER" id="PTHR22912:SF217">
    <property type="entry name" value="DIHYDROLIPOYL DEHYDROGENASE"/>
    <property type="match status" value="1"/>
</dbReference>
<organism evidence="3">
    <name type="scientific">marine sediment metagenome</name>
    <dbReference type="NCBI Taxonomy" id="412755"/>
    <lineage>
        <taxon>unclassified sequences</taxon>
        <taxon>metagenomes</taxon>
        <taxon>ecological metagenomes</taxon>
    </lineage>
</organism>
<reference evidence="3" key="1">
    <citation type="journal article" date="2014" name="Front. Microbiol.">
        <title>High frequency of phylogenetically diverse reductive dehalogenase-homologous genes in deep subseafloor sedimentary metagenomes.</title>
        <authorList>
            <person name="Kawai M."/>
            <person name="Futagami T."/>
            <person name="Toyoda A."/>
            <person name="Takaki Y."/>
            <person name="Nishi S."/>
            <person name="Hori S."/>
            <person name="Arai W."/>
            <person name="Tsubouchi T."/>
            <person name="Morono Y."/>
            <person name="Uchiyama I."/>
            <person name="Ito T."/>
            <person name="Fujiyama A."/>
            <person name="Inagaki F."/>
            <person name="Takami H."/>
        </authorList>
    </citation>
    <scope>NUCLEOTIDE SEQUENCE</scope>
    <source>
        <strain evidence="3">Expedition CK06-06</strain>
    </source>
</reference>
<dbReference type="PANTHER" id="PTHR22912">
    <property type="entry name" value="DISULFIDE OXIDOREDUCTASE"/>
    <property type="match status" value="1"/>
</dbReference>
<protein>
    <recommendedName>
        <fullName evidence="2">Pyridine nucleotide-disulphide oxidoreductase dimerisation domain-containing protein</fullName>
    </recommendedName>
</protein>
<dbReference type="AlphaFoldDB" id="X1SGD6"/>
<feature type="domain" description="Pyridine nucleotide-disulphide oxidoreductase dimerisation" evidence="2">
    <location>
        <begin position="3"/>
        <end position="74"/>
    </location>
</feature>
<accession>X1SGD6</accession>